<dbReference type="Gene3D" id="2.60.120.1130">
    <property type="match status" value="1"/>
</dbReference>
<dbReference type="Proteomes" id="UP001595906">
    <property type="component" value="Unassembled WGS sequence"/>
</dbReference>
<sequence length="638" mass="73169">MIKLIMAVSLLVAANTLYAQNVEALLQQYPGQLAVFTNCSKTVNIKLNSGNLSAESEEENEFVILDEKAQGLYNKYKIYHSHFNELKSLEAFTKVPDGNRFKKVKVVDFKTQDSRSSGVFYDDVKETSFDFPQVSKGAICVVQEKQVLQDIHLLPSFHFYNYMPVDKFNYTVSAPVDVEVKFIINNNNDSTIKMTQYRKGKTNYWEFSAQHVTTTDRYSNAPASAYYQPHVLMYIASYKVDDKDQNVLSSLDDLYKWNYSFLKNVNITRSDTLQALVDSVIKGATSQKEKAMRLYEWVQSNIKYIAFEQGLEGFTPRQAVDVCTKKYGDCKDMSSLITTLLRIAGIEAYYTWIGTRDIPYKHTEVYLPCVDNHMISTAKIDGQWYFLDGTDPNCIFGFPSGFTQGKQALVAINETEYKVLEVPVIDASKNTIIDSTFITFTDKGIKGNMSVHYNGYFGVDAMNTLLYKQGDDEREYVKYRMGKASNKFIMGNYSISKPNPRDKAVNIKADFEVPDYGKKIADEMYINLNLEKLFVNSIIDTAKRKVGIENDYKNTIRQFTILTLPPGYTVSYQPKNFSQSNDIFDIKIQYTNSNNTITAMQEIVYKVDMVQPQQFNQWNSIIQKLLTQYKEQVVLKKQ</sequence>
<dbReference type="InterPro" id="IPR024618">
    <property type="entry name" value="DUF3857"/>
</dbReference>
<proteinExistence type="predicted"/>
<feature type="chain" id="PRO_5045573700" evidence="1">
    <location>
        <begin position="20"/>
        <end position="638"/>
    </location>
</feature>
<dbReference type="Gene3D" id="2.60.40.3140">
    <property type="match status" value="1"/>
</dbReference>
<evidence type="ECO:0000313" key="5">
    <source>
        <dbReference type="Proteomes" id="UP001595906"/>
    </source>
</evidence>
<dbReference type="SUPFAM" id="SSF54001">
    <property type="entry name" value="Cysteine proteinases"/>
    <property type="match status" value="1"/>
</dbReference>
<evidence type="ECO:0000259" key="2">
    <source>
        <dbReference type="Pfam" id="PF01841"/>
    </source>
</evidence>
<reference evidence="5" key="1">
    <citation type="journal article" date="2019" name="Int. J. Syst. Evol. Microbiol.">
        <title>The Global Catalogue of Microorganisms (GCM) 10K type strain sequencing project: providing services to taxonomists for standard genome sequencing and annotation.</title>
        <authorList>
            <consortium name="The Broad Institute Genomics Platform"/>
            <consortium name="The Broad Institute Genome Sequencing Center for Infectious Disease"/>
            <person name="Wu L."/>
            <person name="Ma J."/>
        </authorList>
    </citation>
    <scope>NUCLEOTIDE SEQUENCE [LARGE SCALE GENOMIC DNA]</scope>
    <source>
        <strain evidence="5">CECT 8010</strain>
    </source>
</reference>
<comment type="caution">
    <text evidence="4">The sequence shown here is derived from an EMBL/GenBank/DDBJ whole genome shotgun (WGS) entry which is preliminary data.</text>
</comment>
<dbReference type="Pfam" id="PF12969">
    <property type="entry name" value="DUF3857"/>
    <property type="match status" value="1"/>
</dbReference>
<keyword evidence="1" id="KW-0732">Signal</keyword>
<protein>
    <submittedName>
        <fullName evidence="4">Transglutaminase domain-containing protein</fullName>
    </submittedName>
</protein>
<dbReference type="EMBL" id="JBHSDC010000012">
    <property type="protein sequence ID" value="MFC4231904.1"/>
    <property type="molecule type" value="Genomic_DNA"/>
</dbReference>
<evidence type="ECO:0000256" key="1">
    <source>
        <dbReference type="SAM" id="SignalP"/>
    </source>
</evidence>
<organism evidence="4 5">
    <name type="scientific">Parasediminibacterium paludis</name>
    <dbReference type="NCBI Taxonomy" id="908966"/>
    <lineage>
        <taxon>Bacteria</taxon>
        <taxon>Pseudomonadati</taxon>
        <taxon>Bacteroidota</taxon>
        <taxon>Chitinophagia</taxon>
        <taxon>Chitinophagales</taxon>
        <taxon>Chitinophagaceae</taxon>
        <taxon>Parasediminibacterium</taxon>
    </lineage>
</organism>
<evidence type="ECO:0000259" key="3">
    <source>
        <dbReference type="Pfam" id="PF12969"/>
    </source>
</evidence>
<keyword evidence="5" id="KW-1185">Reference proteome</keyword>
<evidence type="ECO:0000313" key="4">
    <source>
        <dbReference type="EMBL" id="MFC4231904.1"/>
    </source>
</evidence>
<gene>
    <name evidence="4" type="ORF">ACFOW1_08375</name>
</gene>
<dbReference type="RefSeq" id="WP_379013543.1">
    <property type="nucleotide sequence ID" value="NZ_JBHSDC010000012.1"/>
</dbReference>
<dbReference type="InterPro" id="IPR002931">
    <property type="entry name" value="Transglutaminase-like"/>
</dbReference>
<name>A0ABV8PWI4_9BACT</name>
<feature type="domain" description="Transglutaminase-like" evidence="2">
    <location>
        <begin position="275"/>
        <end position="388"/>
    </location>
</feature>
<feature type="domain" description="DUF3857" evidence="3">
    <location>
        <begin position="53"/>
        <end position="212"/>
    </location>
</feature>
<dbReference type="Pfam" id="PF01841">
    <property type="entry name" value="Transglut_core"/>
    <property type="match status" value="1"/>
</dbReference>
<dbReference type="Gene3D" id="3.10.620.30">
    <property type="match status" value="1"/>
</dbReference>
<dbReference type="InterPro" id="IPR038765">
    <property type="entry name" value="Papain-like_cys_pep_sf"/>
</dbReference>
<accession>A0ABV8PWI4</accession>
<feature type="signal peptide" evidence="1">
    <location>
        <begin position="1"/>
        <end position="19"/>
    </location>
</feature>